<evidence type="ECO:0000256" key="1">
    <source>
        <dbReference type="ARBA" id="ARBA00007812"/>
    </source>
</evidence>
<dbReference type="GO" id="GO:0000287">
    <property type="term" value="F:magnesium ion binding"/>
    <property type="evidence" value="ECO:0007669"/>
    <property type="project" value="InterPro"/>
</dbReference>
<evidence type="ECO:0000256" key="2">
    <source>
        <dbReference type="ARBA" id="ARBA00023052"/>
    </source>
</evidence>
<dbReference type="Gene3D" id="3.40.50.970">
    <property type="match status" value="2"/>
</dbReference>
<name>A0A1C4BTH0_9LACO</name>
<dbReference type="InterPro" id="IPR012000">
    <property type="entry name" value="Thiamin_PyroP_enz_cen_dom"/>
</dbReference>
<feature type="domain" description="Thiamine pyrophosphate enzyme N-terminal TPP-binding" evidence="7">
    <location>
        <begin position="9"/>
        <end position="123"/>
    </location>
</feature>
<dbReference type="SUPFAM" id="SSF52518">
    <property type="entry name" value="Thiamin diphosphate-binding fold (THDP-binding)"/>
    <property type="match status" value="2"/>
</dbReference>
<dbReference type="GO" id="GO:0030976">
    <property type="term" value="F:thiamine pyrophosphate binding"/>
    <property type="evidence" value="ECO:0007669"/>
    <property type="project" value="InterPro"/>
</dbReference>
<dbReference type="InterPro" id="IPR047211">
    <property type="entry name" value="POXB-like"/>
</dbReference>
<evidence type="ECO:0000259" key="5">
    <source>
        <dbReference type="Pfam" id="PF00205"/>
    </source>
</evidence>
<evidence type="ECO:0000256" key="3">
    <source>
        <dbReference type="NCBIfam" id="TIGR02720"/>
    </source>
</evidence>
<dbReference type="NCBIfam" id="TIGR02720">
    <property type="entry name" value="pyruv_oxi_spxB"/>
    <property type="match status" value="1"/>
</dbReference>
<dbReference type="CDD" id="cd02014">
    <property type="entry name" value="TPP_POX"/>
    <property type="match status" value="1"/>
</dbReference>
<gene>
    <name evidence="8" type="ORF">GA0061074_11523</name>
</gene>
<dbReference type="Pfam" id="PF00205">
    <property type="entry name" value="TPP_enzyme_M"/>
    <property type="match status" value="1"/>
</dbReference>
<accession>A0A1C4BTH0</accession>
<protein>
    <recommendedName>
        <fullName evidence="3">Pyruvate oxidase</fullName>
        <ecNumber evidence="3">1.2.3.3</ecNumber>
    </recommendedName>
</protein>
<evidence type="ECO:0000259" key="7">
    <source>
        <dbReference type="Pfam" id="PF02776"/>
    </source>
</evidence>
<evidence type="ECO:0000256" key="4">
    <source>
        <dbReference type="RuleBase" id="RU362132"/>
    </source>
</evidence>
<dbReference type="InterPro" id="IPR047210">
    <property type="entry name" value="TPP_PYR_POXB-like"/>
</dbReference>
<organism evidence="8 9">
    <name type="scientific">Weissella bombi</name>
    <dbReference type="NCBI Taxonomy" id="1505725"/>
    <lineage>
        <taxon>Bacteria</taxon>
        <taxon>Bacillati</taxon>
        <taxon>Bacillota</taxon>
        <taxon>Bacilli</taxon>
        <taxon>Lactobacillales</taxon>
        <taxon>Lactobacillaceae</taxon>
        <taxon>Weissella</taxon>
    </lineage>
</organism>
<dbReference type="STRING" id="1505725.GA0061074_11523"/>
<dbReference type="Pfam" id="PF02776">
    <property type="entry name" value="TPP_enzyme_N"/>
    <property type="match status" value="1"/>
</dbReference>
<dbReference type="GO" id="GO:0047112">
    <property type="term" value="F:pyruvate oxidase activity"/>
    <property type="evidence" value="ECO:0007669"/>
    <property type="project" value="UniProtKB-UniRule"/>
</dbReference>
<dbReference type="PANTHER" id="PTHR42981:SF2">
    <property type="entry name" value="PYRUVATE DEHYDROGENASE [UBIQUINONE]"/>
    <property type="match status" value="1"/>
</dbReference>
<sequence>MSDNKITAGLAALKVMEGWGVPTVYGVPSGTLSGFMDAMGNPENHVKFLQVKHEEVGAMAAVMQWKFGGKLGVAVGSGGPGATHLINGLYDAAMDNVPVLAILGSKPVRELNMDSFQELNQNPMYDNIAVYNRRVATAEQLPHLVDDAIRTAIAKRGVAVLEVPADFGFAELDADSIYSTPLYSSGLKFKEYKSAPVEAEDIDAAVELLNAAKRPVIYAGVGTMGHGPAVQELARKIKAPVITTGKNFETFDWDFEALTGSTFRVGWKPANEAVLEADTVLFVGTNFPFSEVEGTFRNVEKFIQIDNNPAMLGKRHQTDVAILGDAGEAIDAILGKVSEVKESAWWDANIKNVQNWRDYMNKLEQKTEGDLQAYQVYNAINKYAAEDAIFSTDVGNVTQMSIRHLHMTPKNMWRTSPLFATMGIGLPGGIGAKNIFPDRQVWNLMGDGAFSMTYPDVVTNVRYDMPVINVVFTNTEYGFIKNKYEDTNTYNFGVDFGDVDYAKIGEAQGAVGLTVSRIEDIDSVMKEAVDYYNQGRVVVIDAKITKDRPIPVETLKLDTNLYSEDVVNDYKEKYEAQELVPFREFLEAEGLTSKYIKEENGNKFSF</sequence>
<keyword evidence="9" id="KW-1185">Reference proteome</keyword>
<dbReference type="InterPro" id="IPR011766">
    <property type="entry name" value="TPP_enzyme_TPP-bd"/>
</dbReference>
<dbReference type="Gene3D" id="1.10.10.940">
    <property type="match status" value="1"/>
</dbReference>
<dbReference type="Gene3D" id="3.40.50.1220">
    <property type="entry name" value="TPP-binding domain"/>
    <property type="match status" value="1"/>
</dbReference>
<keyword evidence="8" id="KW-0670">Pyruvate</keyword>
<dbReference type="CDD" id="cd07039">
    <property type="entry name" value="TPP_PYR_POX"/>
    <property type="match status" value="1"/>
</dbReference>
<dbReference type="Pfam" id="PF02775">
    <property type="entry name" value="TPP_enzyme_C"/>
    <property type="match status" value="1"/>
</dbReference>
<evidence type="ECO:0000313" key="9">
    <source>
        <dbReference type="Proteomes" id="UP000199268"/>
    </source>
</evidence>
<dbReference type="InterPro" id="IPR029035">
    <property type="entry name" value="DHS-like_NAD/FAD-binding_dom"/>
</dbReference>
<feature type="domain" description="Thiamine pyrophosphate enzyme TPP-binding" evidence="6">
    <location>
        <begin position="393"/>
        <end position="541"/>
    </location>
</feature>
<keyword evidence="2 4" id="KW-0786">Thiamine pyrophosphate</keyword>
<dbReference type="PANTHER" id="PTHR42981">
    <property type="entry name" value="PYRUVATE DEHYDROGENASE [UBIQUINONE]"/>
    <property type="match status" value="1"/>
</dbReference>
<dbReference type="EMBL" id="FMAO01000015">
    <property type="protein sequence ID" value="SCC10211.1"/>
    <property type="molecule type" value="Genomic_DNA"/>
</dbReference>
<evidence type="ECO:0000259" key="6">
    <source>
        <dbReference type="Pfam" id="PF02775"/>
    </source>
</evidence>
<dbReference type="SUPFAM" id="SSF52467">
    <property type="entry name" value="DHS-like NAD/FAD-binding domain"/>
    <property type="match status" value="1"/>
</dbReference>
<dbReference type="PROSITE" id="PS00187">
    <property type="entry name" value="TPP_ENZYMES"/>
    <property type="match status" value="1"/>
</dbReference>
<comment type="similarity">
    <text evidence="1 4">Belongs to the TPP enzyme family.</text>
</comment>
<dbReference type="Proteomes" id="UP000199268">
    <property type="component" value="Unassembled WGS sequence"/>
</dbReference>
<dbReference type="InterPro" id="IPR014092">
    <property type="entry name" value="Pyruvate_oxidase"/>
</dbReference>
<dbReference type="InterPro" id="IPR012001">
    <property type="entry name" value="Thiamin_PyroP_enz_TPP-bd_dom"/>
</dbReference>
<dbReference type="EC" id="1.2.3.3" evidence="3"/>
<dbReference type="InterPro" id="IPR000399">
    <property type="entry name" value="TPP-bd_CS"/>
</dbReference>
<dbReference type="InterPro" id="IPR029061">
    <property type="entry name" value="THDP-binding"/>
</dbReference>
<feature type="domain" description="Thiamine pyrophosphate enzyme central" evidence="5">
    <location>
        <begin position="202"/>
        <end position="333"/>
    </location>
</feature>
<dbReference type="InterPro" id="IPR047212">
    <property type="entry name" value="TPP_POXB-like"/>
</dbReference>
<dbReference type="AlphaFoldDB" id="A0A1C4BTH0"/>
<proteinExistence type="inferred from homology"/>
<reference evidence="9" key="1">
    <citation type="submission" date="2016-08" db="EMBL/GenBank/DDBJ databases">
        <authorList>
            <person name="Varghese N."/>
            <person name="Submissions Spin"/>
        </authorList>
    </citation>
    <scope>NUCLEOTIDE SEQUENCE [LARGE SCALE GENOMIC DNA]</scope>
    <source>
        <strain evidence="9">R-53094</strain>
    </source>
</reference>
<dbReference type="RefSeq" id="WP_092463636.1">
    <property type="nucleotide sequence ID" value="NZ_BJEE01000003.1"/>
</dbReference>
<dbReference type="OrthoDB" id="4494979at2"/>
<evidence type="ECO:0000313" key="8">
    <source>
        <dbReference type="EMBL" id="SCC10211.1"/>
    </source>
</evidence>